<gene>
    <name evidence="1" type="ORF">CRHIZ90672A_00010992</name>
</gene>
<protein>
    <submittedName>
        <fullName evidence="1">Uncharacterized protein</fullName>
    </submittedName>
</protein>
<name>A0A9N9VKR6_9HYPO</name>
<dbReference type="Proteomes" id="UP000696573">
    <property type="component" value="Unassembled WGS sequence"/>
</dbReference>
<proteinExistence type="predicted"/>
<dbReference type="EMBL" id="CABFNQ020000692">
    <property type="protein sequence ID" value="CAH0023548.1"/>
    <property type="molecule type" value="Genomic_DNA"/>
</dbReference>
<evidence type="ECO:0000313" key="1">
    <source>
        <dbReference type="EMBL" id="CAH0023548.1"/>
    </source>
</evidence>
<dbReference type="AlphaFoldDB" id="A0A9N9VKR6"/>
<reference evidence="1" key="1">
    <citation type="submission" date="2021-10" db="EMBL/GenBank/DDBJ databases">
        <authorList>
            <person name="Piombo E."/>
        </authorList>
    </citation>
    <scope>NUCLEOTIDE SEQUENCE</scope>
</reference>
<keyword evidence="2" id="KW-1185">Reference proteome</keyword>
<accession>A0A9N9VKR6</accession>
<sequence>MSMLVLLQDNDSSQTIMLYRALNAKSILQGSREVTECLVNEEEKRTKLGLISVVVTEKVLKRQGIQWVARMPSSFAALSLAMD</sequence>
<comment type="caution">
    <text evidence="1">The sequence shown here is derived from an EMBL/GenBank/DDBJ whole genome shotgun (WGS) entry which is preliminary data.</text>
</comment>
<organism evidence="1 2">
    <name type="scientific">Clonostachys rhizophaga</name>
    <dbReference type="NCBI Taxonomy" id="160324"/>
    <lineage>
        <taxon>Eukaryota</taxon>
        <taxon>Fungi</taxon>
        <taxon>Dikarya</taxon>
        <taxon>Ascomycota</taxon>
        <taxon>Pezizomycotina</taxon>
        <taxon>Sordariomycetes</taxon>
        <taxon>Hypocreomycetidae</taxon>
        <taxon>Hypocreales</taxon>
        <taxon>Bionectriaceae</taxon>
        <taxon>Clonostachys</taxon>
    </lineage>
</organism>
<evidence type="ECO:0000313" key="2">
    <source>
        <dbReference type="Proteomes" id="UP000696573"/>
    </source>
</evidence>